<dbReference type="PROSITE" id="PS50127">
    <property type="entry name" value="UBC_2"/>
    <property type="match status" value="1"/>
</dbReference>
<evidence type="ECO:0000256" key="2">
    <source>
        <dbReference type="ARBA" id="ARBA00022786"/>
    </source>
</evidence>
<evidence type="ECO:0000313" key="7">
    <source>
        <dbReference type="Proteomes" id="UP001497392"/>
    </source>
</evidence>
<keyword evidence="2 4" id="KW-0833">Ubl conjugation pathway</keyword>
<evidence type="ECO:0000256" key="3">
    <source>
        <dbReference type="PROSITE-ProRule" id="PRU10133"/>
    </source>
</evidence>
<dbReference type="Pfam" id="PF00179">
    <property type="entry name" value="UQ_con"/>
    <property type="match status" value="1"/>
</dbReference>
<keyword evidence="4" id="KW-0547">Nucleotide-binding</keyword>
<feature type="domain" description="UBC core" evidence="5">
    <location>
        <begin position="4"/>
        <end position="158"/>
    </location>
</feature>
<keyword evidence="4" id="KW-0067">ATP-binding</keyword>
<evidence type="ECO:0000313" key="6">
    <source>
        <dbReference type="EMBL" id="CAL5228298.1"/>
    </source>
</evidence>
<dbReference type="SMART" id="SM00212">
    <property type="entry name" value="UBCc"/>
    <property type="match status" value="1"/>
</dbReference>
<proteinExistence type="inferred from homology"/>
<dbReference type="Gene3D" id="3.10.110.10">
    <property type="entry name" value="Ubiquitin Conjugating Enzyme"/>
    <property type="match status" value="1"/>
</dbReference>
<sequence length="164" mass="18763">MSGLAHQRLSQERKAWRKDHPFGYVAKPKTYADGSVDMLRWQCRIPGKNSTIWEGGLYPLELEFSKEYPAHPPVARFPAGFFHPNVYDNGKVCLSILNPEKAWQPSISVKQILIGVAELLLTPNNSDAAQDNAYRIFKKKDRSVYERMVRSQAQKYADENVQPL</sequence>
<dbReference type="PROSITE" id="PS00183">
    <property type="entry name" value="UBC_1"/>
    <property type="match status" value="1"/>
</dbReference>
<keyword evidence="1" id="KW-0808">Transferase</keyword>
<dbReference type="InterPro" id="IPR000608">
    <property type="entry name" value="UBC"/>
</dbReference>
<dbReference type="PANTHER" id="PTHR24067">
    <property type="entry name" value="UBIQUITIN-CONJUGATING ENZYME E2"/>
    <property type="match status" value="1"/>
</dbReference>
<reference evidence="6 7" key="1">
    <citation type="submission" date="2024-06" db="EMBL/GenBank/DDBJ databases">
        <authorList>
            <person name="Kraege A."/>
            <person name="Thomma B."/>
        </authorList>
    </citation>
    <scope>NUCLEOTIDE SEQUENCE [LARGE SCALE GENOMIC DNA]</scope>
</reference>
<comment type="caution">
    <text evidence="6">The sequence shown here is derived from an EMBL/GenBank/DDBJ whole genome shotgun (WGS) entry which is preliminary data.</text>
</comment>
<keyword evidence="7" id="KW-1185">Reference proteome</keyword>
<dbReference type="SUPFAM" id="SSF54495">
    <property type="entry name" value="UBC-like"/>
    <property type="match status" value="1"/>
</dbReference>
<dbReference type="InterPro" id="IPR016135">
    <property type="entry name" value="UBQ-conjugating_enzyme/RWD"/>
</dbReference>
<organism evidence="6 7">
    <name type="scientific">Coccomyxa viridis</name>
    <dbReference type="NCBI Taxonomy" id="1274662"/>
    <lineage>
        <taxon>Eukaryota</taxon>
        <taxon>Viridiplantae</taxon>
        <taxon>Chlorophyta</taxon>
        <taxon>core chlorophytes</taxon>
        <taxon>Trebouxiophyceae</taxon>
        <taxon>Trebouxiophyceae incertae sedis</taxon>
        <taxon>Coccomyxaceae</taxon>
        <taxon>Coccomyxa</taxon>
    </lineage>
</organism>
<evidence type="ECO:0000259" key="5">
    <source>
        <dbReference type="PROSITE" id="PS50127"/>
    </source>
</evidence>
<accession>A0ABP1GEW4</accession>
<dbReference type="EMBL" id="CAXHTA020000018">
    <property type="protein sequence ID" value="CAL5228298.1"/>
    <property type="molecule type" value="Genomic_DNA"/>
</dbReference>
<protein>
    <submittedName>
        <fullName evidence="6">G11404 protein</fullName>
    </submittedName>
</protein>
<dbReference type="Proteomes" id="UP001497392">
    <property type="component" value="Unassembled WGS sequence"/>
</dbReference>
<gene>
    <name evidence="6" type="primary">g11404</name>
    <name evidence="6" type="ORF">VP750_LOCUS10204</name>
</gene>
<evidence type="ECO:0000256" key="4">
    <source>
        <dbReference type="RuleBase" id="RU362109"/>
    </source>
</evidence>
<comment type="similarity">
    <text evidence="4">Belongs to the ubiquitin-conjugating enzyme family.</text>
</comment>
<dbReference type="InterPro" id="IPR023313">
    <property type="entry name" value="UBQ-conjugating_AS"/>
</dbReference>
<evidence type="ECO:0000256" key="1">
    <source>
        <dbReference type="ARBA" id="ARBA00022679"/>
    </source>
</evidence>
<name>A0ABP1GEW4_9CHLO</name>
<dbReference type="InterPro" id="IPR050113">
    <property type="entry name" value="Ub_conjugating_enzyme"/>
</dbReference>
<dbReference type="CDD" id="cd23798">
    <property type="entry name" value="UBCc_UBE2I"/>
    <property type="match status" value="1"/>
</dbReference>
<feature type="active site" description="Glycyl thioester intermediate" evidence="3">
    <location>
        <position position="93"/>
    </location>
</feature>